<dbReference type="SUPFAM" id="SSF158472">
    <property type="entry name" value="HAMP domain-like"/>
    <property type="match status" value="1"/>
</dbReference>
<dbReference type="Pfam" id="PF00512">
    <property type="entry name" value="HisKA"/>
    <property type="match status" value="1"/>
</dbReference>
<reference evidence="17 18" key="1">
    <citation type="submission" date="2016-10" db="EMBL/GenBank/DDBJ databases">
        <authorList>
            <person name="de Groot N.N."/>
        </authorList>
    </citation>
    <scope>NUCLEOTIDE SEQUENCE [LARGE SCALE GENOMIC DNA]</scope>
    <source>
        <strain evidence="17 18">DSM 45514</strain>
    </source>
</reference>
<dbReference type="GO" id="GO:0005886">
    <property type="term" value="C:plasma membrane"/>
    <property type="evidence" value="ECO:0007669"/>
    <property type="project" value="UniProtKB-SubCell"/>
</dbReference>
<dbReference type="Pfam" id="PF02518">
    <property type="entry name" value="HATPase_c"/>
    <property type="match status" value="1"/>
</dbReference>
<keyword evidence="14" id="KW-0812">Transmembrane</keyword>
<dbReference type="GO" id="GO:0030295">
    <property type="term" value="F:protein kinase activator activity"/>
    <property type="evidence" value="ECO:0007669"/>
    <property type="project" value="TreeGrafter"/>
</dbReference>
<dbReference type="CDD" id="cd06225">
    <property type="entry name" value="HAMP"/>
    <property type="match status" value="1"/>
</dbReference>
<dbReference type="SUPFAM" id="SSF47384">
    <property type="entry name" value="Homodimeric domain of signal transducing histidine kinase"/>
    <property type="match status" value="1"/>
</dbReference>
<keyword evidence="14" id="KW-1133">Transmembrane helix</keyword>
<evidence type="ECO:0000313" key="17">
    <source>
        <dbReference type="EMBL" id="SDC04663.1"/>
    </source>
</evidence>
<protein>
    <recommendedName>
        <fullName evidence="3">histidine kinase</fullName>
        <ecNumber evidence="3">2.7.13.3</ecNumber>
    </recommendedName>
</protein>
<evidence type="ECO:0000259" key="15">
    <source>
        <dbReference type="PROSITE" id="PS50109"/>
    </source>
</evidence>
<dbReference type="Proteomes" id="UP000199387">
    <property type="component" value="Unassembled WGS sequence"/>
</dbReference>
<evidence type="ECO:0000256" key="14">
    <source>
        <dbReference type="SAM" id="Phobius"/>
    </source>
</evidence>
<dbReference type="InterPro" id="IPR036097">
    <property type="entry name" value="HisK_dim/P_sf"/>
</dbReference>
<keyword evidence="8 17" id="KW-0418">Kinase</keyword>
<evidence type="ECO:0000259" key="16">
    <source>
        <dbReference type="PROSITE" id="PS50885"/>
    </source>
</evidence>
<dbReference type="PANTHER" id="PTHR42878">
    <property type="entry name" value="TWO-COMPONENT HISTIDINE KINASE"/>
    <property type="match status" value="1"/>
</dbReference>
<evidence type="ECO:0000256" key="13">
    <source>
        <dbReference type="SAM" id="MobiDB-lite"/>
    </source>
</evidence>
<evidence type="ECO:0000256" key="5">
    <source>
        <dbReference type="ARBA" id="ARBA00022553"/>
    </source>
</evidence>
<dbReference type="SMART" id="SM00388">
    <property type="entry name" value="HisKA"/>
    <property type="match status" value="1"/>
</dbReference>
<accession>A0A1G6IE63</accession>
<evidence type="ECO:0000256" key="7">
    <source>
        <dbReference type="ARBA" id="ARBA00022741"/>
    </source>
</evidence>
<proteinExistence type="predicted"/>
<evidence type="ECO:0000256" key="9">
    <source>
        <dbReference type="ARBA" id="ARBA00022840"/>
    </source>
</evidence>
<dbReference type="GO" id="GO:0007234">
    <property type="term" value="P:osmosensory signaling via phosphorelay pathway"/>
    <property type="evidence" value="ECO:0007669"/>
    <property type="project" value="TreeGrafter"/>
</dbReference>
<dbReference type="Gene3D" id="1.10.287.130">
    <property type="match status" value="1"/>
</dbReference>
<keyword evidence="10" id="KW-0902">Two-component regulatory system</keyword>
<evidence type="ECO:0000256" key="6">
    <source>
        <dbReference type="ARBA" id="ARBA00022679"/>
    </source>
</evidence>
<dbReference type="OrthoDB" id="9813151at2"/>
<dbReference type="STRING" id="1236220.SAMN04488112_102189"/>
<dbReference type="PRINTS" id="PR00344">
    <property type="entry name" value="BCTRLSENSOR"/>
</dbReference>
<evidence type="ECO:0000256" key="1">
    <source>
        <dbReference type="ARBA" id="ARBA00000085"/>
    </source>
</evidence>
<evidence type="ECO:0000256" key="11">
    <source>
        <dbReference type="ARBA" id="ARBA00023136"/>
    </source>
</evidence>
<dbReference type="PROSITE" id="PS50885">
    <property type="entry name" value="HAMP"/>
    <property type="match status" value="1"/>
</dbReference>
<comment type="subcellular location">
    <subcellularLocation>
        <location evidence="2">Cell membrane</location>
        <topology evidence="2">Multi-pass membrane protein</topology>
    </subcellularLocation>
</comment>
<feature type="domain" description="HAMP" evidence="16">
    <location>
        <begin position="84"/>
        <end position="136"/>
    </location>
</feature>
<keyword evidence="6" id="KW-0808">Transferase</keyword>
<dbReference type="InterPro" id="IPR036890">
    <property type="entry name" value="HATPase_C_sf"/>
</dbReference>
<dbReference type="PANTHER" id="PTHR42878:SF7">
    <property type="entry name" value="SENSOR HISTIDINE KINASE GLRK"/>
    <property type="match status" value="1"/>
</dbReference>
<dbReference type="SUPFAM" id="SSF55874">
    <property type="entry name" value="ATPase domain of HSP90 chaperone/DNA topoisomerase II/histidine kinase"/>
    <property type="match status" value="1"/>
</dbReference>
<evidence type="ECO:0000256" key="10">
    <source>
        <dbReference type="ARBA" id="ARBA00023012"/>
    </source>
</evidence>
<dbReference type="FunFam" id="3.30.565.10:FF:000006">
    <property type="entry name" value="Sensor histidine kinase WalK"/>
    <property type="match status" value="1"/>
</dbReference>
<evidence type="ECO:0000256" key="2">
    <source>
        <dbReference type="ARBA" id="ARBA00004651"/>
    </source>
</evidence>
<keyword evidence="7" id="KW-0547">Nucleotide-binding</keyword>
<keyword evidence="9" id="KW-0067">ATP-binding</keyword>
<name>A0A1G6IE63_9BACL</name>
<dbReference type="Gene3D" id="6.10.340.10">
    <property type="match status" value="1"/>
</dbReference>
<organism evidence="17 18">
    <name type="scientific">Melghirimyces thermohalophilus</name>
    <dbReference type="NCBI Taxonomy" id="1236220"/>
    <lineage>
        <taxon>Bacteria</taxon>
        <taxon>Bacillati</taxon>
        <taxon>Bacillota</taxon>
        <taxon>Bacilli</taxon>
        <taxon>Bacillales</taxon>
        <taxon>Thermoactinomycetaceae</taxon>
        <taxon>Melghirimyces</taxon>
    </lineage>
</organism>
<dbReference type="EMBL" id="FMZA01000002">
    <property type="protein sequence ID" value="SDC04663.1"/>
    <property type="molecule type" value="Genomic_DNA"/>
</dbReference>
<dbReference type="InterPro" id="IPR003661">
    <property type="entry name" value="HisK_dim/P_dom"/>
</dbReference>
<sequence>MNRKLQFRLTAAFIGVATGVVLVATIIFILETHYHFSMYQHQFPDSGSVRGLNYHFEQALIQSTLWTALGAVVLAIVLSWLVARRITSPLVIMRKSAEAITEGNLQTRVPVHGQDELAELGQAMNHLTEQLERQEHLRRQMTSDVAHELRTPLATLKSHMEAFEDGIWQPTPERLRAVTDEIDRLIGLVGDMQQLTLLESPEFVLEQREEDLSDIVEQTLVNMRTSFDRKGVTLKSENAGPVHAFVDRRRMAQVLVNLLSNALKFTPQGGVVTVRTKRQGPEAILTVQDTGKGIPREELQRVFERFYRVDHSRNRQSGESGIGLTIAKKLVESHGGTIRIESEPGTGTTIHVRVPSEHSNLRPPKNSSSFSHK</sequence>
<dbReference type="Gene3D" id="3.30.565.10">
    <property type="entry name" value="Histidine kinase-like ATPase, C-terminal domain"/>
    <property type="match status" value="1"/>
</dbReference>
<evidence type="ECO:0000256" key="3">
    <source>
        <dbReference type="ARBA" id="ARBA00012438"/>
    </source>
</evidence>
<feature type="domain" description="Histidine kinase" evidence="15">
    <location>
        <begin position="144"/>
        <end position="358"/>
    </location>
</feature>
<dbReference type="InterPro" id="IPR050351">
    <property type="entry name" value="BphY/WalK/GraS-like"/>
</dbReference>
<keyword evidence="18" id="KW-1185">Reference proteome</keyword>
<dbReference type="EC" id="2.7.13.3" evidence="3"/>
<dbReference type="InterPro" id="IPR005467">
    <property type="entry name" value="His_kinase_dom"/>
</dbReference>
<dbReference type="AlphaFoldDB" id="A0A1G6IE63"/>
<evidence type="ECO:0000256" key="12">
    <source>
        <dbReference type="SAM" id="Coils"/>
    </source>
</evidence>
<dbReference type="InterPro" id="IPR004358">
    <property type="entry name" value="Sig_transdc_His_kin-like_C"/>
</dbReference>
<evidence type="ECO:0000313" key="18">
    <source>
        <dbReference type="Proteomes" id="UP000199387"/>
    </source>
</evidence>
<dbReference type="SMART" id="SM00304">
    <property type="entry name" value="HAMP"/>
    <property type="match status" value="2"/>
</dbReference>
<dbReference type="InterPro" id="IPR003660">
    <property type="entry name" value="HAMP_dom"/>
</dbReference>
<dbReference type="CDD" id="cd00082">
    <property type="entry name" value="HisKA"/>
    <property type="match status" value="1"/>
</dbReference>
<comment type="catalytic activity">
    <reaction evidence="1">
        <text>ATP + protein L-histidine = ADP + protein N-phospho-L-histidine.</text>
        <dbReference type="EC" id="2.7.13.3"/>
    </reaction>
</comment>
<feature type="coiled-coil region" evidence="12">
    <location>
        <begin position="117"/>
        <end position="144"/>
    </location>
</feature>
<dbReference type="InterPro" id="IPR003594">
    <property type="entry name" value="HATPase_dom"/>
</dbReference>
<dbReference type="PROSITE" id="PS50109">
    <property type="entry name" value="HIS_KIN"/>
    <property type="match status" value="1"/>
</dbReference>
<dbReference type="Pfam" id="PF00672">
    <property type="entry name" value="HAMP"/>
    <property type="match status" value="1"/>
</dbReference>
<feature type="region of interest" description="Disordered" evidence="13">
    <location>
        <begin position="338"/>
        <end position="373"/>
    </location>
</feature>
<dbReference type="GO" id="GO:0000155">
    <property type="term" value="F:phosphorelay sensor kinase activity"/>
    <property type="evidence" value="ECO:0007669"/>
    <property type="project" value="InterPro"/>
</dbReference>
<feature type="transmembrane region" description="Helical" evidence="14">
    <location>
        <begin position="59"/>
        <end position="83"/>
    </location>
</feature>
<dbReference type="RefSeq" id="WP_091566230.1">
    <property type="nucleotide sequence ID" value="NZ_FMZA01000002.1"/>
</dbReference>
<keyword evidence="11 14" id="KW-0472">Membrane</keyword>
<dbReference type="SMART" id="SM00387">
    <property type="entry name" value="HATPase_c"/>
    <property type="match status" value="1"/>
</dbReference>
<keyword evidence="12" id="KW-0175">Coiled coil</keyword>
<dbReference type="GO" id="GO:0005524">
    <property type="term" value="F:ATP binding"/>
    <property type="evidence" value="ECO:0007669"/>
    <property type="project" value="UniProtKB-KW"/>
</dbReference>
<keyword evidence="4" id="KW-1003">Cell membrane</keyword>
<gene>
    <name evidence="17" type="ORF">SAMN04488112_102189</name>
</gene>
<evidence type="ECO:0000256" key="8">
    <source>
        <dbReference type="ARBA" id="ARBA00022777"/>
    </source>
</evidence>
<feature type="transmembrane region" description="Helical" evidence="14">
    <location>
        <begin position="7"/>
        <end position="30"/>
    </location>
</feature>
<dbReference type="GO" id="GO:0000156">
    <property type="term" value="F:phosphorelay response regulator activity"/>
    <property type="evidence" value="ECO:0007669"/>
    <property type="project" value="TreeGrafter"/>
</dbReference>
<evidence type="ECO:0000256" key="4">
    <source>
        <dbReference type="ARBA" id="ARBA00022475"/>
    </source>
</evidence>
<keyword evidence="5" id="KW-0597">Phosphoprotein</keyword>
<dbReference type="CDD" id="cd00075">
    <property type="entry name" value="HATPase"/>
    <property type="match status" value="1"/>
</dbReference>